<accession>M4BRI5</accession>
<dbReference type="EMBL" id="JH598649">
    <property type="status" value="NOT_ANNOTATED_CDS"/>
    <property type="molecule type" value="Genomic_DNA"/>
</dbReference>
<name>M4BRI5_HYAAE</name>
<dbReference type="HOGENOM" id="CLU_1952991_0_0_1"/>
<protein>
    <submittedName>
        <fullName evidence="1">Uncharacterized protein</fullName>
    </submittedName>
</protein>
<evidence type="ECO:0000313" key="1">
    <source>
        <dbReference type="EnsemblProtists" id="HpaP809025"/>
    </source>
</evidence>
<keyword evidence="2" id="KW-1185">Reference proteome</keyword>
<organism evidence="1 2">
    <name type="scientific">Hyaloperonospora arabidopsidis (strain Emoy2)</name>
    <name type="common">Downy mildew agent</name>
    <name type="synonym">Peronospora arabidopsidis</name>
    <dbReference type="NCBI Taxonomy" id="559515"/>
    <lineage>
        <taxon>Eukaryota</taxon>
        <taxon>Sar</taxon>
        <taxon>Stramenopiles</taxon>
        <taxon>Oomycota</taxon>
        <taxon>Peronosporomycetes</taxon>
        <taxon>Peronosporales</taxon>
        <taxon>Peronosporaceae</taxon>
        <taxon>Hyaloperonospora</taxon>
    </lineage>
</organism>
<sequence>MHQNASEIRVHIPTWRKGYDDFLSRLTCGNRFDKLGKHTNVYVSPAYLFLRKKASLWDTNMKDLELARRQFDKYFYDRDKQQAYLPRLLVPFIKKSLPHLLLLGALNYFNICKVRGIFKYEFNYIHRKP</sequence>
<evidence type="ECO:0000313" key="2">
    <source>
        <dbReference type="Proteomes" id="UP000011713"/>
    </source>
</evidence>
<proteinExistence type="predicted"/>
<dbReference type="STRING" id="559515.M4BRI5"/>
<dbReference type="VEuPathDB" id="FungiDB:HpaG809025"/>
<dbReference type="AlphaFoldDB" id="M4BRI5"/>
<dbReference type="InParanoid" id="M4BRI5"/>
<dbReference type="Proteomes" id="UP000011713">
    <property type="component" value="Unassembled WGS sequence"/>
</dbReference>
<reference evidence="2" key="1">
    <citation type="journal article" date="2010" name="Science">
        <title>Signatures of adaptation to obligate biotrophy in the Hyaloperonospora arabidopsidis genome.</title>
        <authorList>
            <person name="Baxter L."/>
            <person name="Tripathy S."/>
            <person name="Ishaque N."/>
            <person name="Boot N."/>
            <person name="Cabral A."/>
            <person name="Kemen E."/>
            <person name="Thines M."/>
            <person name="Ah-Fong A."/>
            <person name="Anderson R."/>
            <person name="Badejoko W."/>
            <person name="Bittner-Eddy P."/>
            <person name="Boore J.L."/>
            <person name="Chibucos M.C."/>
            <person name="Coates M."/>
            <person name="Dehal P."/>
            <person name="Delehaunty K."/>
            <person name="Dong S."/>
            <person name="Downton P."/>
            <person name="Dumas B."/>
            <person name="Fabro G."/>
            <person name="Fronick C."/>
            <person name="Fuerstenberg S.I."/>
            <person name="Fulton L."/>
            <person name="Gaulin E."/>
            <person name="Govers F."/>
            <person name="Hughes L."/>
            <person name="Humphray S."/>
            <person name="Jiang R.H."/>
            <person name="Judelson H."/>
            <person name="Kamoun S."/>
            <person name="Kyung K."/>
            <person name="Meijer H."/>
            <person name="Minx P."/>
            <person name="Morris P."/>
            <person name="Nelson J."/>
            <person name="Phuntumart V."/>
            <person name="Qutob D."/>
            <person name="Rehmany A."/>
            <person name="Rougon-Cardoso A."/>
            <person name="Ryden P."/>
            <person name="Torto-Alalibo T."/>
            <person name="Studholme D."/>
            <person name="Wang Y."/>
            <person name="Win J."/>
            <person name="Wood J."/>
            <person name="Clifton S.W."/>
            <person name="Rogers J."/>
            <person name="Van den Ackerveken G."/>
            <person name="Jones J.D."/>
            <person name="McDowell J.M."/>
            <person name="Beynon J."/>
            <person name="Tyler B.M."/>
        </authorList>
    </citation>
    <scope>NUCLEOTIDE SEQUENCE [LARGE SCALE GENOMIC DNA]</scope>
    <source>
        <strain evidence="2">Emoy2</strain>
    </source>
</reference>
<reference evidence="1" key="2">
    <citation type="submission" date="2015-06" db="UniProtKB">
        <authorList>
            <consortium name="EnsemblProtists"/>
        </authorList>
    </citation>
    <scope>IDENTIFICATION</scope>
    <source>
        <strain evidence="1">Emoy2</strain>
    </source>
</reference>
<dbReference type="EnsemblProtists" id="HpaT809025">
    <property type="protein sequence ID" value="HpaP809025"/>
    <property type="gene ID" value="HpaG809025"/>
</dbReference>